<protein>
    <submittedName>
        <fullName evidence="1">SRPBCC domain-containing protein</fullName>
    </submittedName>
</protein>
<keyword evidence="2" id="KW-1185">Reference proteome</keyword>
<evidence type="ECO:0000313" key="1">
    <source>
        <dbReference type="EMBL" id="WPU65032.1"/>
    </source>
</evidence>
<gene>
    <name evidence="1" type="ORF">SOO65_20255</name>
</gene>
<reference evidence="1 2" key="1">
    <citation type="submission" date="2023-11" db="EMBL/GenBank/DDBJ databases">
        <title>Peredibacter starrii A3.12.</title>
        <authorList>
            <person name="Mitchell R.J."/>
        </authorList>
    </citation>
    <scope>NUCLEOTIDE SEQUENCE [LARGE SCALE GENOMIC DNA]</scope>
    <source>
        <strain evidence="1 2">A3.12</strain>
    </source>
</reference>
<dbReference type="KEGG" id="psti:SOO65_20255"/>
<name>A0AAX4HP50_9BACT</name>
<dbReference type="EMBL" id="CP139487">
    <property type="protein sequence ID" value="WPU65032.1"/>
    <property type="molecule type" value="Genomic_DNA"/>
</dbReference>
<dbReference type="AlphaFoldDB" id="A0AAX4HP50"/>
<dbReference type="Pfam" id="PF10604">
    <property type="entry name" value="Polyketide_cyc2"/>
    <property type="match status" value="1"/>
</dbReference>
<organism evidence="1 2">
    <name type="scientific">Peredibacter starrii</name>
    <dbReference type="NCBI Taxonomy" id="28202"/>
    <lineage>
        <taxon>Bacteria</taxon>
        <taxon>Pseudomonadati</taxon>
        <taxon>Bdellovibrionota</taxon>
        <taxon>Bacteriovoracia</taxon>
        <taxon>Bacteriovoracales</taxon>
        <taxon>Bacteriovoracaceae</taxon>
        <taxon>Peredibacter</taxon>
    </lineage>
</organism>
<dbReference type="PANTHER" id="PTHR36166">
    <property type="entry name" value="CHROMOSOME 9, WHOLE GENOME SHOTGUN SEQUENCE"/>
    <property type="match status" value="1"/>
</dbReference>
<dbReference type="InterPro" id="IPR019587">
    <property type="entry name" value="Polyketide_cyclase/dehydratase"/>
</dbReference>
<dbReference type="PANTHER" id="PTHR36166:SF1">
    <property type="entry name" value="SRPBCC DOMAIN-CONTAINING PROTEIN"/>
    <property type="match status" value="1"/>
</dbReference>
<proteinExistence type="predicted"/>
<dbReference type="InterPro" id="IPR023393">
    <property type="entry name" value="START-like_dom_sf"/>
</dbReference>
<evidence type="ECO:0000313" key="2">
    <source>
        <dbReference type="Proteomes" id="UP001324634"/>
    </source>
</evidence>
<dbReference type="CDD" id="cd07822">
    <property type="entry name" value="SRPBCC_4"/>
    <property type="match status" value="1"/>
</dbReference>
<dbReference type="Gene3D" id="3.30.530.20">
    <property type="match status" value="1"/>
</dbReference>
<dbReference type="RefSeq" id="WP_321394956.1">
    <property type="nucleotide sequence ID" value="NZ_CP139487.1"/>
</dbReference>
<dbReference type="Proteomes" id="UP001324634">
    <property type="component" value="Chromosome"/>
</dbReference>
<sequence>MKPIILSLMVLLTTTLFGRAYGETPRKNQIETSVIIDRNITQVWEVFSDIENYLEWSTFIESIEGVLSEGEKITVFIQPPNEDGMEFRPTILKYDEKSELRWKGKLFFTGLFDGEHYFKFESISEDRTRLIHGEKFTGILVPLVLPQIKENTLKGFNEFNAALKNKVENN</sequence>
<dbReference type="SUPFAM" id="SSF55961">
    <property type="entry name" value="Bet v1-like"/>
    <property type="match status" value="1"/>
</dbReference>
<accession>A0AAX4HP50</accession>